<organism evidence="13 14">
    <name type="scientific">Caldicellulosiruptor changbaiensis</name>
    <dbReference type="NCBI Taxonomy" id="1222016"/>
    <lineage>
        <taxon>Bacteria</taxon>
        <taxon>Bacillati</taxon>
        <taxon>Bacillota</taxon>
        <taxon>Bacillota incertae sedis</taxon>
        <taxon>Caldicellulosiruptorales</taxon>
        <taxon>Caldicellulosiruptoraceae</taxon>
        <taxon>Caldicellulosiruptor</taxon>
    </lineage>
</organism>
<dbReference type="InterPro" id="IPR011862">
    <property type="entry name" value="Phos-bd"/>
</dbReference>
<evidence type="ECO:0000256" key="2">
    <source>
        <dbReference type="ARBA" id="ARBA00004193"/>
    </source>
</evidence>
<keyword evidence="6 10" id="KW-0592">Phosphate transport</keyword>
<dbReference type="PANTHER" id="PTHR30570:SF1">
    <property type="entry name" value="PHOSPHATE-BINDING PROTEIN PSTS"/>
    <property type="match status" value="1"/>
</dbReference>
<dbReference type="GO" id="GO:0006817">
    <property type="term" value="P:phosphate ion transport"/>
    <property type="evidence" value="ECO:0007669"/>
    <property type="project" value="UniProtKB-UniRule"/>
</dbReference>
<evidence type="ECO:0000259" key="11">
    <source>
        <dbReference type="Pfam" id="PF12849"/>
    </source>
</evidence>
<comment type="subcellular location">
    <subcellularLocation>
        <location evidence="2 10">Cell membrane</location>
        <topology evidence="2 10">Lipid-anchor</topology>
    </subcellularLocation>
</comment>
<comment type="similarity">
    <text evidence="3 10">Belongs to the PstS family.</text>
</comment>
<comment type="subunit">
    <text evidence="4 10">The complex is composed of two ATP-binding proteins (PstB), two transmembrane proteins (PstC and PstA) and a solute-binding protein (PstS).</text>
</comment>
<comment type="function">
    <text evidence="1">Part of the ABC transporter complex PstSACB involved in phosphate import.</text>
</comment>
<evidence type="ECO:0000256" key="8">
    <source>
        <dbReference type="ARBA" id="ARBA00023139"/>
    </source>
</evidence>
<reference evidence="13 14" key="1">
    <citation type="submission" date="2018-12" db="EMBL/GenBank/DDBJ databases">
        <title>Genome sequence from the cellulolytic species, Caldicellulosiruptor changbaiensis.</title>
        <authorList>
            <person name="Blumer-Schuette S.E."/>
            <person name="Mendoza C."/>
        </authorList>
    </citation>
    <scope>NUCLEOTIDE SEQUENCE [LARGE SCALE GENOMIC DNA]</scope>
    <source>
        <strain evidence="13 14">CBS-Z</strain>
    </source>
</reference>
<keyword evidence="5 10" id="KW-0813">Transport</keyword>
<dbReference type="InterPro" id="IPR050811">
    <property type="entry name" value="Phosphate_ABC_transporter"/>
</dbReference>
<name>A0A3T0D9A3_9FIRM</name>
<accession>A0A3T0D9A3</accession>
<dbReference type="GO" id="GO:0042301">
    <property type="term" value="F:phosphate ion binding"/>
    <property type="evidence" value="ECO:0007669"/>
    <property type="project" value="UniProtKB-UniRule"/>
</dbReference>
<protein>
    <recommendedName>
        <fullName evidence="10">Phosphate-binding protein</fullName>
    </recommendedName>
</protein>
<feature type="domain" description="SbsA Ig-like" evidence="12">
    <location>
        <begin position="48"/>
        <end position="127"/>
    </location>
</feature>
<dbReference type="InterPro" id="IPR024370">
    <property type="entry name" value="PBP_domain"/>
</dbReference>
<evidence type="ECO:0000256" key="7">
    <source>
        <dbReference type="ARBA" id="ARBA00022729"/>
    </source>
</evidence>
<dbReference type="KEGG" id="ccha:ELD05_13825"/>
<evidence type="ECO:0000313" key="13">
    <source>
        <dbReference type="EMBL" id="AZT91578.1"/>
    </source>
</evidence>
<evidence type="ECO:0000256" key="10">
    <source>
        <dbReference type="RuleBase" id="RU367119"/>
    </source>
</evidence>
<sequence>MKSFKISKKLFSALILTCFAMSILLTGIFAFGQSLIVKSKSLPATVSHKQIVITFSQEISKGPNFGKIVLLKNKKTKVPISASISANKLVVAIKQSLVAKAQYQLTVPANAVKGSKGGSNSELKFSFIPQSTSANLSGRILIAGSTSVQPLADELAKYFMQQNPKVSIEVQGGGSSVGIKSAIQGIVDIGTSSRELTEDETRQLAAKSWQEIKIAEDGIAVIVHKTNPVSNLSVEQIRDIFSGKIKNWKEVGGKNAPIVVVTREEGSGTRGAFEEIVMGKAKITDSAIVQPSTGAVKTTVSQDENAIGFISLGVLDSTVKGVKVDGVEPTEKNVKLGKYKVKRPFLFLVSKNPSRVTKAFVDFVLSDEGQAIVAKNYISVK</sequence>
<evidence type="ECO:0000313" key="14">
    <source>
        <dbReference type="Proteomes" id="UP000282930"/>
    </source>
</evidence>
<keyword evidence="9 10" id="KW-0449">Lipoprotein</keyword>
<comment type="function">
    <text evidence="10">Involved in the system for phosphate transport across the cytoplasmic membrane.</text>
</comment>
<dbReference type="Proteomes" id="UP000282930">
    <property type="component" value="Chromosome"/>
</dbReference>
<evidence type="ECO:0000256" key="9">
    <source>
        <dbReference type="ARBA" id="ARBA00023288"/>
    </source>
</evidence>
<dbReference type="AlphaFoldDB" id="A0A3T0D9A3"/>
<evidence type="ECO:0000256" key="4">
    <source>
        <dbReference type="ARBA" id="ARBA00011529"/>
    </source>
</evidence>
<dbReference type="InterPro" id="IPR032812">
    <property type="entry name" value="SbsA_Ig"/>
</dbReference>
<gene>
    <name evidence="13" type="primary">pstS</name>
    <name evidence="13" type="ORF">ELD05_13825</name>
</gene>
<keyword evidence="7" id="KW-0732">Signal</keyword>
<dbReference type="RefSeq" id="WP_127352880.1">
    <property type="nucleotide sequence ID" value="NZ_CP034791.1"/>
</dbReference>
<dbReference type="Pfam" id="PF12849">
    <property type="entry name" value="PBP_like_2"/>
    <property type="match status" value="1"/>
</dbReference>
<dbReference type="GO" id="GO:0005886">
    <property type="term" value="C:plasma membrane"/>
    <property type="evidence" value="ECO:0007669"/>
    <property type="project" value="UniProtKB-SubCell"/>
</dbReference>
<dbReference type="CDD" id="cd13653">
    <property type="entry name" value="PBP2_phosphate_like_1"/>
    <property type="match status" value="1"/>
</dbReference>
<keyword evidence="10" id="KW-0472">Membrane</keyword>
<keyword evidence="10" id="KW-1003">Cell membrane</keyword>
<evidence type="ECO:0000259" key="12">
    <source>
        <dbReference type="Pfam" id="PF13205"/>
    </source>
</evidence>
<dbReference type="NCBIfam" id="TIGR02136">
    <property type="entry name" value="ptsS_2"/>
    <property type="match status" value="1"/>
</dbReference>
<proteinExistence type="inferred from homology"/>
<evidence type="ECO:0000256" key="3">
    <source>
        <dbReference type="ARBA" id="ARBA00008725"/>
    </source>
</evidence>
<dbReference type="PANTHER" id="PTHR30570">
    <property type="entry name" value="PERIPLASMIC PHOSPHATE BINDING COMPONENT OF PHOSPHATE ABC TRANSPORTER"/>
    <property type="match status" value="1"/>
</dbReference>
<feature type="domain" description="PBP" evidence="11">
    <location>
        <begin position="130"/>
        <end position="368"/>
    </location>
</feature>
<dbReference type="SUPFAM" id="SSF53850">
    <property type="entry name" value="Periplasmic binding protein-like II"/>
    <property type="match status" value="1"/>
</dbReference>
<evidence type="ECO:0000256" key="1">
    <source>
        <dbReference type="ARBA" id="ARBA00002841"/>
    </source>
</evidence>
<dbReference type="EMBL" id="CP034791">
    <property type="protein sequence ID" value="AZT91578.1"/>
    <property type="molecule type" value="Genomic_DNA"/>
</dbReference>
<evidence type="ECO:0000256" key="6">
    <source>
        <dbReference type="ARBA" id="ARBA00022592"/>
    </source>
</evidence>
<dbReference type="Gene3D" id="3.40.190.10">
    <property type="entry name" value="Periplasmic binding protein-like II"/>
    <property type="match status" value="2"/>
</dbReference>
<evidence type="ECO:0000256" key="5">
    <source>
        <dbReference type="ARBA" id="ARBA00022448"/>
    </source>
</evidence>
<keyword evidence="14" id="KW-1185">Reference proteome</keyword>
<dbReference type="Pfam" id="PF13205">
    <property type="entry name" value="Big_5"/>
    <property type="match status" value="1"/>
</dbReference>
<keyword evidence="8 10" id="KW-0564">Palmitate</keyword>